<reference evidence="2 3" key="1">
    <citation type="submission" date="2021-01" db="EMBL/GenBank/DDBJ databases">
        <title>Whole genome shotgun sequence of Actinoplanes durhamensis NBRC 14914.</title>
        <authorList>
            <person name="Komaki H."/>
            <person name="Tamura T."/>
        </authorList>
    </citation>
    <scope>NUCLEOTIDE SEQUENCE [LARGE SCALE GENOMIC DNA]</scope>
    <source>
        <strain evidence="2 3">NBRC 14914</strain>
    </source>
</reference>
<gene>
    <name evidence="2" type="ORF">Adu01nite_71680</name>
</gene>
<keyword evidence="3" id="KW-1185">Reference proteome</keyword>
<evidence type="ECO:0000313" key="2">
    <source>
        <dbReference type="EMBL" id="GIE05818.1"/>
    </source>
</evidence>
<evidence type="ECO:0000256" key="1">
    <source>
        <dbReference type="SAM" id="MobiDB-lite"/>
    </source>
</evidence>
<sequence length="120" mass="12857">MSAAGVIASCAAARRSPKPRPEPKPNPKQTRSHPAREISAARGRGMGQSPKGEANIPIRKAGERRRGPRRSETQSPEAGLRGRRSEARGQGSKAGGQGWMVRVIGSLRNVPSRARNSNFP</sequence>
<dbReference type="Proteomes" id="UP000637628">
    <property type="component" value="Unassembled WGS sequence"/>
</dbReference>
<name>A0ABQ3Z7L8_9ACTN</name>
<comment type="caution">
    <text evidence="2">The sequence shown here is derived from an EMBL/GenBank/DDBJ whole genome shotgun (WGS) entry which is preliminary data.</text>
</comment>
<protein>
    <submittedName>
        <fullName evidence="2">Uncharacterized protein</fullName>
    </submittedName>
</protein>
<feature type="region of interest" description="Disordered" evidence="1">
    <location>
        <begin position="1"/>
        <end position="99"/>
    </location>
</feature>
<organism evidence="2 3">
    <name type="scientific">Paractinoplanes durhamensis</name>
    <dbReference type="NCBI Taxonomy" id="113563"/>
    <lineage>
        <taxon>Bacteria</taxon>
        <taxon>Bacillati</taxon>
        <taxon>Actinomycetota</taxon>
        <taxon>Actinomycetes</taxon>
        <taxon>Micromonosporales</taxon>
        <taxon>Micromonosporaceae</taxon>
        <taxon>Paractinoplanes</taxon>
    </lineage>
</organism>
<evidence type="ECO:0000313" key="3">
    <source>
        <dbReference type="Proteomes" id="UP000637628"/>
    </source>
</evidence>
<accession>A0ABQ3Z7L8</accession>
<dbReference type="EMBL" id="BOML01000058">
    <property type="protein sequence ID" value="GIE05818.1"/>
    <property type="molecule type" value="Genomic_DNA"/>
</dbReference>
<feature type="compositionally biased region" description="Basic and acidic residues" evidence="1">
    <location>
        <begin position="60"/>
        <end position="72"/>
    </location>
</feature>
<feature type="compositionally biased region" description="Low complexity" evidence="1">
    <location>
        <begin position="1"/>
        <end position="14"/>
    </location>
</feature>
<proteinExistence type="predicted"/>